<keyword evidence="4" id="KW-1185">Reference proteome</keyword>
<evidence type="ECO:0000313" key="3">
    <source>
        <dbReference type="EMBL" id="CAL1297305.1"/>
    </source>
</evidence>
<dbReference type="EMBL" id="CAXIEN010000420">
    <property type="protein sequence ID" value="CAL1297305.1"/>
    <property type="molecule type" value="Genomic_DNA"/>
</dbReference>
<keyword evidence="1" id="KW-0812">Transmembrane</keyword>
<comment type="caution">
    <text evidence="3">The sequence shown here is derived from an EMBL/GenBank/DDBJ whole genome shotgun (WGS) entry which is preliminary data.</text>
</comment>
<gene>
    <name evidence="3" type="ORF">LARSCL_LOCUS20234</name>
</gene>
<dbReference type="AlphaFoldDB" id="A0AAV2BN31"/>
<accession>A0AAV2BN31</accession>
<evidence type="ECO:0000313" key="4">
    <source>
        <dbReference type="Proteomes" id="UP001497382"/>
    </source>
</evidence>
<feature type="transmembrane region" description="Helical" evidence="1">
    <location>
        <begin position="44"/>
        <end position="65"/>
    </location>
</feature>
<evidence type="ECO:0000256" key="2">
    <source>
        <dbReference type="SAM" id="SignalP"/>
    </source>
</evidence>
<keyword evidence="1" id="KW-1133">Transmembrane helix</keyword>
<feature type="signal peptide" evidence="2">
    <location>
        <begin position="1"/>
        <end position="18"/>
    </location>
</feature>
<reference evidence="3 4" key="1">
    <citation type="submission" date="2024-04" db="EMBL/GenBank/DDBJ databases">
        <authorList>
            <person name="Rising A."/>
            <person name="Reimegard J."/>
            <person name="Sonavane S."/>
            <person name="Akerstrom W."/>
            <person name="Nylinder S."/>
            <person name="Hedman E."/>
            <person name="Kallberg Y."/>
        </authorList>
    </citation>
    <scope>NUCLEOTIDE SEQUENCE [LARGE SCALE GENOMIC DNA]</scope>
</reference>
<organism evidence="3 4">
    <name type="scientific">Larinioides sclopetarius</name>
    <dbReference type="NCBI Taxonomy" id="280406"/>
    <lineage>
        <taxon>Eukaryota</taxon>
        <taxon>Metazoa</taxon>
        <taxon>Ecdysozoa</taxon>
        <taxon>Arthropoda</taxon>
        <taxon>Chelicerata</taxon>
        <taxon>Arachnida</taxon>
        <taxon>Araneae</taxon>
        <taxon>Araneomorphae</taxon>
        <taxon>Entelegynae</taxon>
        <taxon>Araneoidea</taxon>
        <taxon>Araneidae</taxon>
        <taxon>Larinioides</taxon>
    </lineage>
</organism>
<sequence length="86" mass="9901">ELLIQVILLAAIFSRSNCGNDIQISFRNATENEDEYSMKIEESLFMYLFIPGLIFSFFCLSKSLYTCIQFRLLRINGTPRIPGIIV</sequence>
<dbReference type="Proteomes" id="UP001497382">
    <property type="component" value="Unassembled WGS sequence"/>
</dbReference>
<feature type="chain" id="PRO_5043449615" evidence="2">
    <location>
        <begin position="19"/>
        <end position="86"/>
    </location>
</feature>
<evidence type="ECO:0000256" key="1">
    <source>
        <dbReference type="SAM" id="Phobius"/>
    </source>
</evidence>
<proteinExistence type="predicted"/>
<keyword evidence="1" id="KW-0472">Membrane</keyword>
<protein>
    <submittedName>
        <fullName evidence="3">Uncharacterized protein</fullName>
    </submittedName>
</protein>
<feature type="non-terminal residue" evidence="3">
    <location>
        <position position="1"/>
    </location>
</feature>
<name>A0AAV2BN31_9ARAC</name>
<keyword evidence="2" id="KW-0732">Signal</keyword>